<dbReference type="InterPro" id="IPR045340">
    <property type="entry name" value="DUF6533"/>
</dbReference>
<dbReference type="Proteomes" id="UP000292082">
    <property type="component" value="Unassembled WGS sequence"/>
</dbReference>
<keyword evidence="2" id="KW-1185">Reference proteome</keyword>
<evidence type="ECO:0000313" key="2">
    <source>
        <dbReference type="Proteomes" id="UP000292082"/>
    </source>
</evidence>
<dbReference type="AlphaFoldDB" id="A0A4Q9N9Q5"/>
<dbReference type="EMBL" id="ML145255">
    <property type="protein sequence ID" value="TBU52349.1"/>
    <property type="molecule type" value="Genomic_DNA"/>
</dbReference>
<dbReference type="Pfam" id="PF20151">
    <property type="entry name" value="DUF6533"/>
    <property type="match status" value="1"/>
</dbReference>
<reference evidence="1 2" key="1">
    <citation type="submission" date="2019-01" db="EMBL/GenBank/DDBJ databases">
        <title>Draft genome sequences of three monokaryotic isolates of the white-rot basidiomycete fungus Dichomitus squalens.</title>
        <authorList>
            <consortium name="DOE Joint Genome Institute"/>
            <person name="Lopez S.C."/>
            <person name="Andreopoulos B."/>
            <person name="Pangilinan J."/>
            <person name="Lipzen A."/>
            <person name="Riley R."/>
            <person name="Ahrendt S."/>
            <person name="Ng V."/>
            <person name="Barry K."/>
            <person name="Daum C."/>
            <person name="Grigoriev I.V."/>
            <person name="Hilden K.S."/>
            <person name="Makela M.R."/>
            <person name="de Vries R.P."/>
        </authorList>
    </citation>
    <scope>NUCLEOTIDE SEQUENCE [LARGE SCALE GENOMIC DNA]</scope>
    <source>
        <strain evidence="1 2">CBS 464.89</strain>
    </source>
</reference>
<accession>A0A4Q9N9Q5</accession>
<proteinExistence type="predicted"/>
<evidence type="ECO:0000313" key="1">
    <source>
        <dbReference type="EMBL" id="TBU52349.1"/>
    </source>
</evidence>
<feature type="non-terminal residue" evidence="1">
    <location>
        <position position="1"/>
    </location>
</feature>
<gene>
    <name evidence="1" type="ORF">BD310DRAFT_766428</name>
</gene>
<organism evidence="1 2">
    <name type="scientific">Dichomitus squalens</name>
    <dbReference type="NCBI Taxonomy" id="114155"/>
    <lineage>
        <taxon>Eukaryota</taxon>
        <taxon>Fungi</taxon>
        <taxon>Dikarya</taxon>
        <taxon>Basidiomycota</taxon>
        <taxon>Agaricomycotina</taxon>
        <taxon>Agaricomycetes</taxon>
        <taxon>Polyporales</taxon>
        <taxon>Polyporaceae</taxon>
        <taxon>Dichomitus</taxon>
    </lineage>
</organism>
<protein>
    <submittedName>
        <fullName evidence="1">Uncharacterized protein</fullName>
    </submittedName>
</protein>
<feature type="non-terminal residue" evidence="1">
    <location>
        <position position="61"/>
    </location>
</feature>
<name>A0A4Q9N9Q5_9APHY</name>
<sequence length="61" mass="7104">VFFYDSIITTAEEIRCFWGRKITGAAILFWLNKYMSILCLVWTFATFLNISDKVRIPPLLG</sequence>